<proteinExistence type="predicted"/>
<dbReference type="SUPFAM" id="SSF48452">
    <property type="entry name" value="TPR-like"/>
    <property type="match status" value="1"/>
</dbReference>
<feature type="repeat" description="TPR" evidence="3">
    <location>
        <begin position="14"/>
        <end position="47"/>
    </location>
</feature>
<sequence>MLERQPDRPNEVRAKAHIELALAYLDIGRVDVALDELRAAAAEAPDYPPLHYAWGVTNLTIGDRVQAERALTRALQAAPRDPDFNLAYGWFLCTGPQPASGLPYLQQVAANPYYGNKTRVYANLAWCQELAGEREAARASLQEAIRLDPRNTLVLYQGARLAQRWGEWDRASDYLQRLMREVDPDPSLLWMAINVERKRRDTAAFEQYARRLRAEFPDSPEAELLRQGAWDL</sequence>
<reference evidence="4 5" key="1">
    <citation type="journal article" date="2020" name="Curr. Microbiol.">
        <title>Tepidiphilus baoligensis sp. nov., a Novel Bacterium of the Family Hydrogenophilaceae Isolated from an Oil Reservoir.</title>
        <authorList>
            <person name="Zhang X."/>
            <person name="Wang G."/>
            <person name="Ma X."/>
            <person name="Yu J."/>
            <person name="You J."/>
            <person name="Xue Y."/>
            <person name="Ma Y."/>
        </authorList>
    </citation>
    <scope>NUCLEOTIDE SEQUENCE [LARGE SCALE GENOMIC DNA]</scope>
    <source>
        <strain evidence="4 5">B18-69</strain>
    </source>
</reference>
<keyword evidence="5" id="KW-1185">Reference proteome</keyword>
<dbReference type="InterPro" id="IPR051012">
    <property type="entry name" value="CellSynth/LPSAsmb/PSIAsmb"/>
</dbReference>
<evidence type="ECO:0000313" key="5">
    <source>
        <dbReference type="Proteomes" id="UP000669605"/>
    </source>
</evidence>
<evidence type="ECO:0000256" key="2">
    <source>
        <dbReference type="ARBA" id="ARBA00022803"/>
    </source>
</evidence>
<name>A0ABX1QMY2_9PROT</name>
<dbReference type="PANTHER" id="PTHR45586:SF1">
    <property type="entry name" value="LIPOPOLYSACCHARIDE ASSEMBLY PROTEIN B"/>
    <property type="match status" value="1"/>
</dbReference>
<protein>
    <submittedName>
        <fullName evidence="4">Tetratricopeptide repeat protein</fullName>
    </submittedName>
</protein>
<evidence type="ECO:0000256" key="1">
    <source>
        <dbReference type="ARBA" id="ARBA00022737"/>
    </source>
</evidence>
<keyword evidence="2 3" id="KW-0802">TPR repeat</keyword>
<dbReference type="Proteomes" id="UP000669605">
    <property type="component" value="Unassembled WGS sequence"/>
</dbReference>
<dbReference type="EMBL" id="JAAAUB010000015">
    <property type="protein sequence ID" value="NMH17285.1"/>
    <property type="molecule type" value="Genomic_DNA"/>
</dbReference>
<evidence type="ECO:0000313" key="4">
    <source>
        <dbReference type="EMBL" id="NMH17285.1"/>
    </source>
</evidence>
<feature type="repeat" description="TPR" evidence="3">
    <location>
        <begin position="118"/>
        <end position="151"/>
    </location>
</feature>
<gene>
    <name evidence="4" type="ORF">GV368_09285</name>
</gene>
<dbReference type="Gene3D" id="1.25.40.10">
    <property type="entry name" value="Tetratricopeptide repeat domain"/>
    <property type="match status" value="1"/>
</dbReference>
<dbReference type="PROSITE" id="PS50005">
    <property type="entry name" value="TPR"/>
    <property type="match status" value="2"/>
</dbReference>
<organism evidence="4 5">
    <name type="scientific">Tepidiphilus baoligensis</name>
    <dbReference type="NCBI Taxonomy" id="2698687"/>
    <lineage>
        <taxon>Bacteria</taxon>
        <taxon>Pseudomonadati</taxon>
        <taxon>Pseudomonadota</taxon>
        <taxon>Hydrogenophilia</taxon>
        <taxon>Hydrogenophilales</taxon>
        <taxon>Hydrogenophilaceae</taxon>
        <taxon>Tepidiphilus</taxon>
    </lineage>
</organism>
<dbReference type="SMART" id="SM00028">
    <property type="entry name" value="TPR"/>
    <property type="match status" value="3"/>
</dbReference>
<evidence type="ECO:0000256" key="3">
    <source>
        <dbReference type="PROSITE-ProRule" id="PRU00339"/>
    </source>
</evidence>
<dbReference type="PANTHER" id="PTHR45586">
    <property type="entry name" value="TPR REPEAT-CONTAINING PROTEIN PA4667"/>
    <property type="match status" value="1"/>
</dbReference>
<accession>A0ABX1QMY2</accession>
<keyword evidence="1" id="KW-0677">Repeat</keyword>
<dbReference type="Pfam" id="PF13181">
    <property type="entry name" value="TPR_8"/>
    <property type="match status" value="1"/>
</dbReference>
<dbReference type="InterPro" id="IPR019734">
    <property type="entry name" value="TPR_rpt"/>
</dbReference>
<dbReference type="RefSeq" id="WP_169116328.1">
    <property type="nucleotide sequence ID" value="NZ_JAAAUB010000015.1"/>
</dbReference>
<dbReference type="Pfam" id="PF13432">
    <property type="entry name" value="TPR_16"/>
    <property type="match status" value="2"/>
</dbReference>
<comment type="caution">
    <text evidence="4">The sequence shown here is derived from an EMBL/GenBank/DDBJ whole genome shotgun (WGS) entry which is preliminary data.</text>
</comment>
<dbReference type="InterPro" id="IPR011990">
    <property type="entry name" value="TPR-like_helical_dom_sf"/>
</dbReference>